<keyword evidence="10" id="KW-0449">Lipoprotein</keyword>
<name>A0A2S9GV05_9BURK</name>
<dbReference type="GO" id="GO:0016020">
    <property type="term" value="C:membrane"/>
    <property type="evidence" value="ECO:0007669"/>
    <property type="project" value="UniProtKB-SubCell"/>
</dbReference>
<comment type="subcellular location">
    <subcellularLocation>
        <location evidence="1">Membrane</location>
        <topology evidence="1">Multi-pass membrane protein</topology>
    </subcellularLocation>
</comment>
<evidence type="ECO:0000256" key="3">
    <source>
        <dbReference type="ARBA" id="ARBA00021237"/>
    </source>
</evidence>
<comment type="caution">
    <text evidence="12">The sequence shown here is derived from an EMBL/GenBank/DDBJ whole genome shotgun (WGS) entry which is preliminary data.</text>
</comment>
<evidence type="ECO:0000313" key="12">
    <source>
        <dbReference type="EMBL" id="PRC91557.1"/>
    </source>
</evidence>
<accession>A0A2S9GV05</accession>
<keyword evidence="8 11" id="KW-0472">Membrane</keyword>
<protein>
    <recommendedName>
        <fullName evidence="3">Uncharacterized protein YtcA</fullName>
    </recommendedName>
</protein>
<dbReference type="Proteomes" id="UP000237839">
    <property type="component" value="Unassembled WGS sequence"/>
</dbReference>
<keyword evidence="4" id="KW-1003">Cell membrane</keyword>
<evidence type="ECO:0000256" key="11">
    <source>
        <dbReference type="SAM" id="Phobius"/>
    </source>
</evidence>
<keyword evidence="6" id="KW-0732">Signal</keyword>
<evidence type="ECO:0000256" key="4">
    <source>
        <dbReference type="ARBA" id="ARBA00022475"/>
    </source>
</evidence>
<feature type="transmembrane region" description="Helical" evidence="11">
    <location>
        <begin position="37"/>
        <end position="59"/>
    </location>
</feature>
<dbReference type="Pfam" id="PF17090">
    <property type="entry name" value="Ytca"/>
    <property type="match status" value="1"/>
</dbReference>
<evidence type="ECO:0000256" key="1">
    <source>
        <dbReference type="ARBA" id="ARBA00004141"/>
    </source>
</evidence>
<evidence type="ECO:0000313" key="13">
    <source>
        <dbReference type="Proteomes" id="UP000237839"/>
    </source>
</evidence>
<evidence type="ECO:0000256" key="10">
    <source>
        <dbReference type="ARBA" id="ARBA00023288"/>
    </source>
</evidence>
<keyword evidence="13" id="KW-1185">Reference proteome</keyword>
<feature type="transmembrane region" description="Helical" evidence="11">
    <location>
        <begin position="66"/>
        <end position="86"/>
    </location>
</feature>
<dbReference type="OrthoDB" id="123105at2"/>
<evidence type="ECO:0000256" key="9">
    <source>
        <dbReference type="ARBA" id="ARBA00023139"/>
    </source>
</evidence>
<evidence type="ECO:0000256" key="6">
    <source>
        <dbReference type="ARBA" id="ARBA00022729"/>
    </source>
</evidence>
<keyword evidence="7 11" id="KW-1133">Transmembrane helix</keyword>
<keyword evidence="5 11" id="KW-0812">Transmembrane</keyword>
<evidence type="ECO:0000256" key="7">
    <source>
        <dbReference type="ARBA" id="ARBA00022989"/>
    </source>
</evidence>
<evidence type="ECO:0000256" key="2">
    <source>
        <dbReference type="ARBA" id="ARBA00008208"/>
    </source>
</evidence>
<dbReference type="InterPro" id="IPR031381">
    <property type="entry name" value="YtcA"/>
</dbReference>
<dbReference type="EMBL" id="PUGF01000021">
    <property type="protein sequence ID" value="PRC91557.1"/>
    <property type="molecule type" value="Genomic_DNA"/>
</dbReference>
<evidence type="ECO:0000256" key="5">
    <source>
        <dbReference type="ARBA" id="ARBA00022692"/>
    </source>
</evidence>
<dbReference type="AlphaFoldDB" id="A0A2S9GV05"/>
<dbReference type="RefSeq" id="WP_105533423.1">
    <property type="nucleotide sequence ID" value="NZ_PUGF01000021.1"/>
</dbReference>
<gene>
    <name evidence="12" type="ORF">S2091_3673</name>
</gene>
<comment type="similarity">
    <text evidence="2">Belongs to the YtcA family.</text>
</comment>
<proteinExistence type="inferred from homology"/>
<keyword evidence="9" id="KW-0564">Palmitate</keyword>
<sequence length="89" mass="9651">MTKRFLVVVFISNLLLSGCARSPSINVLGAYFPDWMFCFIGGILLAMLTHAGLVGAGVIKKINSPVLLLSYSALTAILAMLGWLLFFQN</sequence>
<dbReference type="PROSITE" id="PS51257">
    <property type="entry name" value="PROKAR_LIPOPROTEIN"/>
    <property type="match status" value="1"/>
</dbReference>
<evidence type="ECO:0000256" key="8">
    <source>
        <dbReference type="ARBA" id="ARBA00023136"/>
    </source>
</evidence>
<organism evidence="12 13">
    <name type="scientific">Solimicrobium silvestre</name>
    <dbReference type="NCBI Taxonomy" id="2099400"/>
    <lineage>
        <taxon>Bacteria</taxon>
        <taxon>Pseudomonadati</taxon>
        <taxon>Pseudomonadota</taxon>
        <taxon>Betaproteobacteria</taxon>
        <taxon>Burkholderiales</taxon>
        <taxon>Oxalobacteraceae</taxon>
        <taxon>Solimicrobium</taxon>
    </lineage>
</organism>
<reference evidence="12 13" key="1">
    <citation type="submission" date="2018-02" db="EMBL/GenBank/DDBJ databases">
        <title>Solimicrobium silvestre gen. nov., sp. nov., isolated from alpine forest soil.</title>
        <authorList>
            <person name="Margesin R."/>
            <person name="Albuquerque L."/>
            <person name="Zhang D.-C."/>
            <person name="Froufe H.J.C."/>
            <person name="Severino R."/>
            <person name="Roxo I."/>
            <person name="Egas C."/>
            <person name="Da Costa M.S."/>
        </authorList>
    </citation>
    <scope>NUCLEOTIDE SEQUENCE [LARGE SCALE GENOMIC DNA]</scope>
    <source>
        <strain evidence="12 13">S20-91</strain>
    </source>
</reference>